<organism evidence="2 3">
    <name type="scientific">Myroides guanonis</name>
    <dbReference type="NCBI Taxonomy" id="1150112"/>
    <lineage>
        <taxon>Bacteria</taxon>
        <taxon>Pseudomonadati</taxon>
        <taxon>Bacteroidota</taxon>
        <taxon>Flavobacteriia</taxon>
        <taxon>Flavobacteriales</taxon>
        <taxon>Flavobacteriaceae</taxon>
        <taxon>Myroides</taxon>
    </lineage>
</organism>
<keyword evidence="1" id="KW-1133">Transmembrane helix</keyword>
<name>A0A1I3L6T3_9FLAO</name>
<evidence type="ECO:0000313" key="2">
    <source>
        <dbReference type="EMBL" id="SFI80378.1"/>
    </source>
</evidence>
<keyword evidence="1" id="KW-0812">Transmembrane</keyword>
<sequence length="193" mass="22592">MDNKKDLIKYGLSSIATIAAVYIAMKVKKKMTESSDYRRHFDLDNGKNSFEDYSSKFIAENTKLQECYTFLITLAKLGGNKVTKLELKNYSNGLSQSINEAIGELKEFCNLHSIDFTELFSKEFEAKIKDYDTLKDKDLNDFILSDYIAINKRIRDTLWKLNDESRSDILRKFYQKLIRKNDNQMEHIVEHIT</sequence>
<accession>A0A1I3L6T3</accession>
<protein>
    <submittedName>
        <fullName evidence="2">Uncharacterized protein</fullName>
    </submittedName>
</protein>
<proteinExistence type="predicted"/>
<evidence type="ECO:0000313" key="3">
    <source>
        <dbReference type="Proteomes" id="UP000243887"/>
    </source>
</evidence>
<gene>
    <name evidence="2" type="ORF">SAMN04487893_101199</name>
</gene>
<dbReference type="Proteomes" id="UP000243887">
    <property type="component" value="Unassembled WGS sequence"/>
</dbReference>
<reference evidence="3" key="1">
    <citation type="submission" date="2016-10" db="EMBL/GenBank/DDBJ databases">
        <authorList>
            <person name="Varghese N."/>
            <person name="Submissions S."/>
        </authorList>
    </citation>
    <scope>NUCLEOTIDE SEQUENCE [LARGE SCALE GENOMIC DNA]</scope>
    <source>
        <strain evidence="3">DSM 26542</strain>
    </source>
</reference>
<keyword evidence="1" id="KW-0472">Membrane</keyword>
<dbReference type="STRING" id="1150112.SAMN04487893_101199"/>
<feature type="transmembrane region" description="Helical" evidence="1">
    <location>
        <begin position="7"/>
        <end position="25"/>
    </location>
</feature>
<keyword evidence="3" id="KW-1185">Reference proteome</keyword>
<evidence type="ECO:0000256" key="1">
    <source>
        <dbReference type="SAM" id="Phobius"/>
    </source>
</evidence>
<dbReference type="RefSeq" id="WP_090677584.1">
    <property type="nucleotide sequence ID" value="NZ_FORU01000001.1"/>
</dbReference>
<dbReference type="EMBL" id="FORU01000001">
    <property type="protein sequence ID" value="SFI80378.1"/>
    <property type="molecule type" value="Genomic_DNA"/>
</dbReference>
<dbReference type="AlphaFoldDB" id="A0A1I3L6T3"/>